<dbReference type="Pfam" id="PF17170">
    <property type="entry name" value="DUF5128"/>
    <property type="match status" value="1"/>
</dbReference>
<sequence>MKYIYILFILSIISCSKDNDKNIILKEIKFDDIQVSLKDSIEFKFIPLETTNECLIGIAEGIQVVDDRIFILEGKQKEKLFVFNLNGKFITSIGRKGQGAGGYNRIFSFDIDPEERSIIISDMYAEKLLFYDLDSYQFKYSINTKFYYNAFLHLPYGEKIFMGYKGFENQTDQKDKDSYYIYTTDSLLNPQKTFYKADFKTSYSLTGGKSNLYSYDGGIYIYHHLFPYIYKLENGHIRTGYKIELENYTFPTVDFLEQSSGRDKDYTSALIKSKYITNYRIDECSTMINLSFQKNNELYYGIYNKKSKKGYIFNLPEYQSTMGLGVWVRPRSATDEYIIGQINVEENTYKYTKGNSRLDSIVANRSIEDNPILCLFKIK</sequence>
<dbReference type="Proteomes" id="UP000651475">
    <property type="component" value="Unassembled WGS sequence"/>
</dbReference>
<evidence type="ECO:0000313" key="1">
    <source>
        <dbReference type="EMBL" id="MBC5635017.1"/>
    </source>
</evidence>
<organism evidence="1 2">
    <name type="scientific">Parabacteroides hominis</name>
    <dbReference type="NCBI Taxonomy" id="2763057"/>
    <lineage>
        <taxon>Bacteria</taxon>
        <taxon>Pseudomonadati</taxon>
        <taxon>Bacteroidota</taxon>
        <taxon>Bacteroidia</taxon>
        <taxon>Bacteroidales</taxon>
        <taxon>Tannerellaceae</taxon>
        <taxon>Parabacteroides</taxon>
    </lineage>
</organism>
<keyword evidence="2" id="KW-1185">Reference proteome</keyword>
<dbReference type="SUPFAM" id="SSF63825">
    <property type="entry name" value="YWTD domain"/>
    <property type="match status" value="1"/>
</dbReference>
<gene>
    <name evidence="1" type="ORF">H8S65_19970</name>
</gene>
<dbReference type="Gene3D" id="2.120.10.30">
    <property type="entry name" value="TolB, C-terminal domain"/>
    <property type="match status" value="1"/>
</dbReference>
<dbReference type="EMBL" id="JACOOJ010000063">
    <property type="protein sequence ID" value="MBC5635017.1"/>
    <property type="molecule type" value="Genomic_DNA"/>
</dbReference>
<dbReference type="PROSITE" id="PS51257">
    <property type="entry name" value="PROKAR_LIPOPROTEIN"/>
    <property type="match status" value="1"/>
</dbReference>
<reference evidence="1 2" key="1">
    <citation type="submission" date="2020-08" db="EMBL/GenBank/DDBJ databases">
        <title>Genome public.</title>
        <authorList>
            <person name="Liu C."/>
            <person name="Sun Q."/>
        </authorList>
    </citation>
    <scope>NUCLEOTIDE SEQUENCE [LARGE SCALE GENOMIC DNA]</scope>
    <source>
        <strain evidence="1 2">NSJ-79</strain>
    </source>
</reference>
<name>A0ABR7DUH8_9BACT</name>
<proteinExistence type="predicted"/>
<evidence type="ECO:0000313" key="2">
    <source>
        <dbReference type="Proteomes" id="UP000651475"/>
    </source>
</evidence>
<comment type="caution">
    <text evidence="1">The sequence shown here is derived from an EMBL/GenBank/DDBJ whole genome shotgun (WGS) entry which is preliminary data.</text>
</comment>
<dbReference type="RefSeq" id="WP_186931561.1">
    <property type="nucleotide sequence ID" value="NZ_JACOOJ010000063.1"/>
</dbReference>
<dbReference type="InterPro" id="IPR011042">
    <property type="entry name" value="6-blade_b-propeller_TolB-like"/>
</dbReference>
<accession>A0ABR7DUH8</accession>
<protein>
    <submittedName>
        <fullName evidence="1">6-bladed beta-propeller</fullName>
    </submittedName>
</protein>